<keyword evidence="13" id="KW-1185">Reference proteome</keyword>
<dbReference type="SUPFAM" id="SSF55846">
    <property type="entry name" value="N-acetylmuramoyl-L-alanine amidase-like"/>
    <property type="match status" value="1"/>
</dbReference>
<comment type="catalytic activity">
    <reaction evidence="1">
        <text>Hydrolyzes the link between N-acetylmuramoyl residues and L-amino acid residues in certain cell-wall glycopeptides.</text>
        <dbReference type="EC" id="3.5.1.28"/>
    </reaction>
</comment>
<dbReference type="Gene3D" id="3.40.80.10">
    <property type="entry name" value="Peptidoglycan recognition protein-like"/>
    <property type="match status" value="1"/>
</dbReference>
<evidence type="ECO:0000256" key="7">
    <source>
        <dbReference type="ARBA" id="ARBA00023316"/>
    </source>
</evidence>
<comment type="similarity">
    <text evidence="2">Belongs to the N-acetylmuramoyl-L-alanine amidase 2 family.</text>
</comment>
<evidence type="ECO:0000256" key="3">
    <source>
        <dbReference type="ARBA" id="ARBA00011901"/>
    </source>
</evidence>
<gene>
    <name evidence="12" type="ORF">JOC54_002071</name>
</gene>
<dbReference type="EC" id="3.5.1.28" evidence="3"/>
<name>A0ABS2SX46_9BACI</name>
<evidence type="ECO:0000259" key="11">
    <source>
        <dbReference type="SMART" id="SM00644"/>
    </source>
</evidence>
<dbReference type="PANTHER" id="PTHR30417">
    <property type="entry name" value="N-ACETYLMURAMOYL-L-ALANINE AMIDASE AMID"/>
    <property type="match status" value="1"/>
</dbReference>
<dbReference type="InterPro" id="IPR036505">
    <property type="entry name" value="Amidase/PGRP_sf"/>
</dbReference>
<keyword evidence="4" id="KW-0378">Hydrolase</keyword>
<dbReference type="InterPro" id="IPR051206">
    <property type="entry name" value="NAMLAA_amidase_2"/>
</dbReference>
<keyword evidence="5" id="KW-0749">Sporulation</keyword>
<dbReference type="PANTHER" id="PTHR30417:SF11">
    <property type="entry name" value="N-ACETYLMURAMOYL-L-ALANINE AMIDASE XLYA"/>
    <property type="match status" value="1"/>
</dbReference>
<dbReference type="InterPro" id="IPR002502">
    <property type="entry name" value="Amidase_domain"/>
</dbReference>
<dbReference type="Proteomes" id="UP001179280">
    <property type="component" value="Unassembled WGS sequence"/>
</dbReference>
<feature type="region of interest" description="Disordered" evidence="10">
    <location>
        <begin position="230"/>
        <end position="251"/>
    </location>
</feature>
<evidence type="ECO:0000256" key="2">
    <source>
        <dbReference type="ARBA" id="ARBA00007553"/>
    </source>
</evidence>
<dbReference type="Pfam" id="PF01510">
    <property type="entry name" value="Amidase_2"/>
    <property type="match status" value="1"/>
</dbReference>
<evidence type="ECO:0000313" key="13">
    <source>
        <dbReference type="Proteomes" id="UP001179280"/>
    </source>
</evidence>
<feature type="domain" description="N-acetylmuramoyl-L-alanine amidase" evidence="11">
    <location>
        <begin position="12"/>
        <end position="141"/>
    </location>
</feature>
<evidence type="ECO:0000256" key="1">
    <source>
        <dbReference type="ARBA" id="ARBA00001561"/>
    </source>
</evidence>
<protein>
    <recommendedName>
        <fullName evidence="3">N-acetylmuramoyl-L-alanine amidase</fullName>
        <ecNumber evidence="3">3.5.1.28</ecNumber>
    </recommendedName>
    <alternativeName>
        <fullName evidence="9">Autolysin</fullName>
    </alternativeName>
    <alternativeName>
        <fullName evidence="8">Cell wall hydrolase</fullName>
    </alternativeName>
</protein>
<keyword evidence="7" id="KW-0961">Cell wall biogenesis/degradation</keyword>
<evidence type="ECO:0000256" key="9">
    <source>
        <dbReference type="ARBA" id="ARBA00032390"/>
    </source>
</evidence>
<proteinExistence type="inferred from homology"/>
<accession>A0ABS2SX46</accession>
<evidence type="ECO:0000256" key="5">
    <source>
        <dbReference type="ARBA" id="ARBA00022969"/>
    </source>
</evidence>
<dbReference type="SMART" id="SM00644">
    <property type="entry name" value="Ami_2"/>
    <property type="match status" value="1"/>
</dbReference>
<evidence type="ECO:0000256" key="4">
    <source>
        <dbReference type="ARBA" id="ARBA00022801"/>
    </source>
</evidence>
<dbReference type="CDD" id="cd06583">
    <property type="entry name" value="PGRP"/>
    <property type="match status" value="1"/>
</dbReference>
<dbReference type="SUPFAM" id="SSF158634">
    <property type="entry name" value="RPA2825-like"/>
    <property type="match status" value="5"/>
</dbReference>
<organism evidence="12 13">
    <name type="scientific">Shouchella xiaoxiensis</name>
    <dbReference type="NCBI Taxonomy" id="766895"/>
    <lineage>
        <taxon>Bacteria</taxon>
        <taxon>Bacillati</taxon>
        <taxon>Bacillota</taxon>
        <taxon>Bacilli</taxon>
        <taxon>Bacillales</taxon>
        <taxon>Bacillaceae</taxon>
        <taxon>Shouchella</taxon>
    </lineage>
</organism>
<evidence type="ECO:0000256" key="8">
    <source>
        <dbReference type="ARBA" id="ARBA00030881"/>
    </source>
</evidence>
<reference evidence="12" key="1">
    <citation type="submission" date="2021-01" db="EMBL/GenBank/DDBJ databases">
        <title>Genomic Encyclopedia of Type Strains, Phase IV (KMG-IV): sequencing the most valuable type-strain genomes for metagenomic binning, comparative biology and taxonomic classification.</title>
        <authorList>
            <person name="Goeker M."/>
        </authorList>
    </citation>
    <scope>NUCLEOTIDE SEQUENCE</scope>
    <source>
        <strain evidence="12">DSM 21943</strain>
    </source>
</reference>
<comment type="caution">
    <text evidence="12">The sequence shown here is derived from an EMBL/GenBank/DDBJ whole genome shotgun (WGS) entry which is preliminary data.</text>
</comment>
<keyword evidence="6" id="KW-0178">Competence</keyword>
<dbReference type="EMBL" id="JAFBCV010000005">
    <property type="protein sequence ID" value="MBM7838812.1"/>
    <property type="molecule type" value="Genomic_DNA"/>
</dbReference>
<sequence length="478" mass="51385">MNIIQDLIPVSNGNRPRHALTPTFITIHETANTSLGANAEMHARYVKNPTTAASWHFTVDSGTTIYQHLPLNENGWHAGDGRNGTGNRQSIGIEICVNRDGDFEKAKQNAAILVRQLMDQFSISIENVVAHQRWSGKRCPANIINTGGIEAFRRLIPANEAEAPVELPNEPAPTPLPPVTEGSIVSWMNGQGLDSSYANRARLAAQYGIADYRGTAEQNTRLLQLLQSGQLPVEESPNSPAPTPTPPASGGSIVSWMNAQGLDSSYANRARLAAQYGITNYTGTAAQNTRLLELLQRGPAPTPTPPASGGSIVSWMNAQGLDSSYANRARLAAQYGITNYTGTAAQNTRLLELLQRGQAPNPPRGNQNTTSIVTYLNSIGVDSSYTNRARLASQNGIRNYSGTSAQNTQLLNLLRSGGSTVPGTRPPARQGEGIVSYLNRVGIDSSYANRERLAKQYGIANYRGTAAQNSELLNRISG</sequence>
<evidence type="ECO:0000256" key="10">
    <source>
        <dbReference type="SAM" id="MobiDB-lite"/>
    </source>
</evidence>
<evidence type="ECO:0000256" key="6">
    <source>
        <dbReference type="ARBA" id="ARBA00023287"/>
    </source>
</evidence>
<evidence type="ECO:0000313" key="12">
    <source>
        <dbReference type="EMBL" id="MBM7838812.1"/>
    </source>
</evidence>